<evidence type="ECO:0000259" key="2">
    <source>
        <dbReference type="PROSITE" id="PS50994"/>
    </source>
</evidence>
<dbReference type="SUPFAM" id="SSF53098">
    <property type="entry name" value="Ribonuclease H-like"/>
    <property type="match status" value="1"/>
</dbReference>
<dbReference type="GO" id="GO:0003964">
    <property type="term" value="F:RNA-directed DNA polymerase activity"/>
    <property type="evidence" value="ECO:0007669"/>
    <property type="project" value="UniProtKB-EC"/>
</dbReference>
<sequence length="274" mass="31783">MDLKELEDIADFPVCLVMKKRTQPLGTTNRTNTGRMTEEQDKDTEVRQLKDYFITGRHPNDVSENDASAWLQRTAQFQMIDNIIYYVEENKLPRLYVPSHIRAFVFDFFHTSPLGGGHFKMDRTFKKAQQKYFWPKMRLNFLHWTKECITCQLRGDPRDHTRAPMHSLPPTTLFTKLSLDLMGPMPITENGNKYVLNVICNFTKFVVSVALPDSRAPTVAKALLNEVYLKYGGCVELLSDNASYFSGEFFETFCQLMSINKTFTTPYWHQGMES</sequence>
<accession>A0A915DT93</accession>
<dbReference type="Gene3D" id="3.30.420.10">
    <property type="entry name" value="Ribonuclease H-like superfamily/Ribonuclease H"/>
    <property type="match status" value="1"/>
</dbReference>
<dbReference type="PROSITE" id="PS50994">
    <property type="entry name" value="INTEGRASE"/>
    <property type="match status" value="1"/>
</dbReference>
<evidence type="ECO:0000313" key="4">
    <source>
        <dbReference type="WBParaSite" id="jg2342"/>
    </source>
</evidence>
<organism evidence="3 4">
    <name type="scientific">Ditylenchus dipsaci</name>
    <dbReference type="NCBI Taxonomy" id="166011"/>
    <lineage>
        <taxon>Eukaryota</taxon>
        <taxon>Metazoa</taxon>
        <taxon>Ecdysozoa</taxon>
        <taxon>Nematoda</taxon>
        <taxon>Chromadorea</taxon>
        <taxon>Rhabditida</taxon>
        <taxon>Tylenchina</taxon>
        <taxon>Tylenchomorpha</taxon>
        <taxon>Sphaerularioidea</taxon>
        <taxon>Anguinidae</taxon>
        <taxon>Anguininae</taxon>
        <taxon>Ditylenchus</taxon>
    </lineage>
</organism>
<evidence type="ECO:0000313" key="3">
    <source>
        <dbReference type="Proteomes" id="UP000887574"/>
    </source>
</evidence>
<dbReference type="PANTHER" id="PTHR37984:SF15">
    <property type="entry name" value="INTEGRASE CATALYTIC DOMAIN-CONTAINING PROTEIN"/>
    <property type="match status" value="1"/>
</dbReference>
<reference evidence="4" key="1">
    <citation type="submission" date="2022-11" db="UniProtKB">
        <authorList>
            <consortium name="WormBaseParasite"/>
        </authorList>
    </citation>
    <scope>IDENTIFICATION</scope>
</reference>
<dbReference type="InterPro" id="IPR036397">
    <property type="entry name" value="RNaseH_sf"/>
</dbReference>
<dbReference type="Pfam" id="PF17921">
    <property type="entry name" value="Integrase_H2C2"/>
    <property type="match status" value="1"/>
</dbReference>
<name>A0A915DT93_9BILA</name>
<dbReference type="InterPro" id="IPR001584">
    <property type="entry name" value="Integrase_cat-core"/>
</dbReference>
<proteinExistence type="predicted"/>
<dbReference type="FunFam" id="1.10.340.70:FF:000001">
    <property type="entry name" value="Retrovirus-related Pol polyprotein from transposon gypsy-like Protein"/>
    <property type="match status" value="1"/>
</dbReference>
<dbReference type="WBParaSite" id="jg2342">
    <property type="protein sequence ID" value="jg2342"/>
    <property type="gene ID" value="jg2342"/>
</dbReference>
<dbReference type="InterPro" id="IPR050951">
    <property type="entry name" value="Retrovirus_Pol_polyprotein"/>
</dbReference>
<dbReference type="GO" id="GO:0015074">
    <property type="term" value="P:DNA integration"/>
    <property type="evidence" value="ECO:0007669"/>
    <property type="project" value="InterPro"/>
</dbReference>
<dbReference type="InterPro" id="IPR012337">
    <property type="entry name" value="RNaseH-like_sf"/>
</dbReference>
<dbReference type="AlphaFoldDB" id="A0A915DT93"/>
<dbReference type="GO" id="GO:0003676">
    <property type="term" value="F:nucleic acid binding"/>
    <property type="evidence" value="ECO:0007669"/>
    <property type="project" value="InterPro"/>
</dbReference>
<feature type="domain" description="Integrase catalytic" evidence="2">
    <location>
        <begin position="165"/>
        <end position="274"/>
    </location>
</feature>
<dbReference type="Proteomes" id="UP000887574">
    <property type="component" value="Unplaced"/>
</dbReference>
<keyword evidence="3" id="KW-1185">Reference proteome</keyword>
<protein>
    <recommendedName>
        <fullName evidence="1">RNA-directed DNA polymerase</fullName>
        <ecNumber evidence="1">2.7.7.49</ecNumber>
    </recommendedName>
</protein>
<evidence type="ECO:0000256" key="1">
    <source>
        <dbReference type="ARBA" id="ARBA00012493"/>
    </source>
</evidence>
<dbReference type="PANTHER" id="PTHR37984">
    <property type="entry name" value="PROTEIN CBG26694"/>
    <property type="match status" value="1"/>
</dbReference>
<dbReference type="Gene3D" id="1.10.340.70">
    <property type="match status" value="1"/>
</dbReference>
<dbReference type="InterPro" id="IPR041588">
    <property type="entry name" value="Integrase_H2C2"/>
</dbReference>
<dbReference type="EC" id="2.7.7.49" evidence="1"/>